<dbReference type="KEGG" id="cme:CYME_CME149C"/>
<dbReference type="Proteomes" id="UP000007014">
    <property type="component" value="Chromosome 5"/>
</dbReference>
<evidence type="ECO:0000256" key="1">
    <source>
        <dbReference type="SAM" id="MobiDB-lite"/>
    </source>
</evidence>
<feature type="compositionally biased region" description="Polar residues" evidence="1">
    <location>
        <begin position="69"/>
        <end position="80"/>
    </location>
</feature>
<proteinExistence type="predicted"/>
<dbReference type="OrthoDB" id="10525218at2759"/>
<dbReference type="EMBL" id="AP006487">
    <property type="protein sequence ID" value="BAM79364.1"/>
    <property type="molecule type" value="Genomic_DNA"/>
</dbReference>
<reference evidence="2 3" key="1">
    <citation type="journal article" date="2004" name="Nature">
        <title>Genome sequence of the ultrasmall unicellular red alga Cyanidioschyzon merolae 10D.</title>
        <authorList>
            <person name="Matsuzaki M."/>
            <person name="Misumi O."/>
            <person name="Shin-i T."/>
            <person name="Maruyama S."/>
            <person name="Takahara M."/>
            <person name="Miyagishima S."/>
            <person name="Mori T."/>
            <person name="Nishida K."/>
            <person name="Yagisawa F."/>
            <person name="Nishida K."/>
            <person name="Yoshida Y."/>
            <person name="Nishimura Y."/>
            <person name="Nakao S."/>
            <person name="Kobayashi T."/>
            <person name="Momoyama Y."/>
            <person name="Higashiyama T."/>
            <person name="Minoda A."/>
            <person name="Sano M."/>
            <person name="Nomoto H."/>
            <person name="Oishi K."/>
            <person name="Hayashi H."/>
            <person name="Ohta F."/>
            <person name="Nishizaka S."/>
            <person name="Haga S."/>
            <person name="Miura S."/>
            <person name="Morishita T."/>
            <person name="Kabeya Y."/>
            <person name="Terasawa K."/>
            <person name="Suzuki Y."/>
            <person name="Ishii Y."/>
            <person name="Asakawa S."/>
            <person name="Takano H."/>
            <person name="Ohta N."/>
            <person name="Kuroiwa H."/>
            <person name="Tanaka K."/>
            <person name="Shimizu N."/>
            <person name="Sugano S."/>
            <person name="Sato N."/>
            <person name="Nozaki H."/>
            <person name="Ogasawara N."/>
            <person name="Kohara Y."/>
            <person name="Kuroiwa T."/>
        </authorList>
    </citation>
    <scope>NUCLEOTIDE SEQUENCE [LARGE SCALE GENOMIC DNA]</scope>
    <source>
        <strain evidence="2 3">10D</strain>
    </source>
</reference>
<dbReference type="GeneID" id="16992784"/>
<dbReference type="Gramene" id="CME149CT">
    <property type="protein sequence ID" value="CME149CT"/>
    <property type="gene ID" value="CME149C"/>
</dbReference>
<name>M1V710_CYAM1</name>
<evidence type="ECO:0000313" key="2">
    <source>
        <dbReference type="EMBL" id="BAM79364.1"/>
    </source>
</evidence>
<feature type="region of interest" description="Disordered" evidence="1">
    <location>
        <begin position="40"/>
        <end position="80"/>
    </location>
</feature>
<keyword evidence="3" id="KW-1185">Reference proteome</keyword>
<accession>M1V710</accession>
<feature type="region of interest" description="Disordered" evidence="1">
    <location>
        <begin position="107"/>
        <end position="140"/>
    </location>
</feature>
<sequence length="277" mass="31182">MREWKSQDAWKQHSLRLCFGVWPGTEFLHRPRAVHRRSGVVCSQMQTEDSHPETPQVPKESLQEEKDSSPATDASFIQSQDGKTVFLDRRTERRIQRGFVLTERGPRSIWKPAGTSSQRNERVPRRAAARGGAGPPDTTPQLATVRVLVLGANHVAQRLAELLSSHSRVCGCYFVSETTDEAAIESMKKYAYALPLRSALNDDEVVRVAEWVLADYVFLVPTGETHDDGVSLKDKERLERTLAQNRVTFMDENLTGLLLENPSLIDALFRARDSLEA</sequence>
<protein>
    <submittedName>
        <fullName evidence="2">Uncharacterized protein</fullName>
    </submittedName>
</protein>
<dbReference type="HOGENOM" id="CLU_1005963_0_0_1"/>
<dbReference type="AlphaFoldDB" id="M1V710"/>
<organism evidence="2 3">
    <name type="scientific">Cyanidioschyzon merolae (strain NIES-3377 / 10D)</name>
    <name type="common">Unicellular red alga</name>
    <dbReference type="NCBI Taxonomy" id="280699"/>
    <lineage>
        <taxon>Eukaryota</taxon>
        <taxon>Rhodophyta</taxon>
        <taxon>Bangiophyceae</taxon>
        <taxon>Cyanidiales</taxon>
        <taxon>Cyanidiaceae</taxon>
        <taxon>Cyanidioschyzon</taxon>
    </lineage>
</organism>
<evidence type="ECO:0000313" key="3">
    <source>
        <dbReference type="Proteomes" id="UP000007014"/>
    </source>
</evidence>
<dbReference type="RefSeq" id="XP_005535650.1">
    <property type="nucleotide sequence ID" value="XM_005535593.1"/>
</dbReference>
<gene>
    <name evidence="2" type="ORF">CYME_CME149C</name>
</gene>
<reference evidence="2 3" key="2">
    <citation type="journal article" date="2007" name="BMC Biol.">
        <title>A 100%-complete sequence reveals unusually simple genomic features in the hot-spring red alga Cyanidioschyzon merolae.</title>
        <authorList>
            <person name="Nozaki H."/>
            <person name="Takano H."/>
            <person name="Misumi O."/>
            <person name="Terasawa K."/>
            <person name="Matsuzaki M."/>
            <person name="Maruyama S."/>
            <person name="Nishida K."/>
            <person name="Yagisawa F."/>
            <person name="Yoshida Y."/>
            <person name="Fujiwara T."/>
            <person name="Takio S."/>
            <person name="Tamura K."/>
            <person name="Chung S.J."/>
            <person name="Nakamura S."/>
            <person name="Kuroiwa H."/>
            <person name="Tanaka K."/>
            <person name="Sato N."/>
            <person name="Kuroiwa T."/>
        </authorList>
    </citation>
    <scope>NUCLEOTIDE SEQUENCE [LARGE SCALE GENOMIC DNA]</scope>
    <source>
        <strain evidence="2 3">10D</strain>
    </source>
</reference>